<dbReference type="AlphaFoldDB" id="A0A9J5ZD55"/>
<dbReference type="Proteomes" id="UP000824120">
    <property type="component" value="Chromosome 4"/>
</dbReference>
<gene>
    <name evidence="1" type="ORF">H5410_021646</name>
</gene>
<organism evidence="1 2">
    <name type="scientific">Solanum commersonii</name>
    <name type="common">Commerson's wild potato</name>
    <name type="synonym">Commerson's nightshade</name>
    <dbReference type="NCBI Taxonomy" id="4109"/>
    <lineage>
        <taxon>Eukaryota</taxon>
        <taxon>Viridiplantae</taxon>
        <taxon>Streptophyta</taxon>
        <taxon>Embryophyta</taxon>
        <taxon>Tracheophyta</taxon>
        <taxon>Spermatophyta</taxon>
        <taxon>Magnoliopsida</taxon>
        <taxon>eudicotyledons</taxon>
        <taxon>Gunneridae</taxon>
        <taxon>Pentapetalae</taxon>
        <taxon>asterids</taxon>
        <taxon>lamiids</taxon>
        <taxon>Solanales</taxon>
        <taxon>Solanaceae</taxon>
        <taxon>Solanoideae</taxon>
        <taxon>Solaneae</taxon>
        <taxon>Solanum</taxon>
    </lineage>
</organism>
<protein>
    <submittedName>
        <fullName evidence="1">Uncharacterized protein</fullName>
    </submittedName>
</protein>
<accession>A0A9J5ZD55</accession>
<comment type="caution">
    <text evidence="1">The sequence shown here is derived from an EMBL/GenBank/DDBJ whole genome shotgun (WGS) entry which is preliminary data.</text>
</comment>
<dbReference type="EMBL" id="JACXVP010000004">
    <property type="protein sequence ID" value="KAG5610365.1"/>
    <property type="molecule type" value="Genomic_DNA"/>
</dbReference>
<reference evidence="1 2" key="1">
    <citation type="submission" date="2020-09" db="EMBL/GenBank/DDBJ databases">
        <title>De no assembly of potato wild relative species, Solanum commersonii.</title>
        <authorList>
            <person name="Cho K."/>
        </authorList>
    </citation>
    <scope>NUCLEOTIDE SEQUENCE [LARGE SCALE GENOMIC DNA]</scope>
    <source>
        <strain evidence="1">LZ3.2</strain>
        <tissue evidence="1">Leaf</tissue>
    </source>
</reference>
<name>A0A9J5ZD55_SOLCO</name>
<keyword evidence="2" id="KW-1185">Reference proteome</keyword>
<evidence type="ECO:0000313" key="2">
    <source>
        <dbReference type="Proteomes" id="UP000824120"/>
    </source>
</evidence>
<sequence length="76" mass="8453">MVAFKIATIGHQVAMPHYEGFGKGGGDEGEEGCDYFREPVQIYARTLGLQKSFISEIERFEEDVTHRIGAGDEMEA</sequence>
<evidence type="ECO:0000313" key="1">
    <source>
        <dbReference type="EMBL" id="KAG5610365.1"/>
    </source>
</evidence>
<proteinExistence type="predicted"/>